<evidence type="ECO:0000313" key="2">
    <source>
        <dbReference type="EMBL" id="KAF4143787.1"/>
    </source>
</evidence>
<dbReference type="EMBL" id="JAACNO010000953">
    <property type="protein sequence ID" value="KAF4143787.1"/>
    <property type="molecule type" value="Genomic_DNA"/>
</dbReference>
<protein>
    <submittedName>
        <fullName evidence="2">Uncharacterized protein</fullName>
    </submittedName>
</protein>
<dbReference type="AlphaFoldDB" id="A0A8S9UVM5"/>
<accession>A0A8S9UVM5</accession>
<gene>
    <name evidence="2" type="ORF">GN958_ATG07039</name>
</gene>
<dbReference type="Proteomes" id="UP000704712">
    <property type="component" value="Unassembled WGS sequence"/>
</dbReference>
<reference evidence="2" key="1">
    <citation type="submission" date="2020-03" db="EMBL/GenBank/DDBJ databases">
        <title>Hybrid Assembly of Korean Phytophthora infestans isolates.</title>
        <authorList>
            <person name="Prokchorchik M."/>
            <person name="Lee Y."/>
            <person name="Seo J."/>
            <person name="Cho J.-H."/>
            <person name="Park Y.-E."/>
            <person name="Jang D.-C."/>
            <person name="Im J.-S."/>
            <person name="Choi J.-G."/>
            <person name="Park H.-J."/>
            <person name="Lee G.-B."/>
            <person name="Lee Y.-G."/>
            <person name="Hong S.-Y."/>
            <person name="Cho K."/>
            <person name="Sohn K.H."/>
        </authorList>
    </citation>
    <scope>NUCLEOTIDE SEQUENCE</scope>
    <source>
        <strain evidence="2">KR_2_A2</strain>
    </source>
</reference>
<feature type="compositionally biased region" description="Basic and acidic residues" evidence="1">
    <location>
        <begin position="1"/>
        <end position="24"/>
    </location>
</feature>
<organism evidence="2 3">
    <name type="scientific">Phytophthora infestans</name>
    <name type="common">Potato late blight agent</name>
    <name type="synonym">Botrytis infestans</name>
    <dbReference type="NCBI Taxonomy" id="4787"/>
    <lineage>
        <taxon>Eukaryota</taxon>
        <taxon>Sar</taxon>
        <taxon>Stramenopiles</taxon>
        <taxon>Oomycota</taxon>
        <taxon>Peronosporomycetes</taxon>
        <taxon>Peronosporales</taxon>
        <taxon>Peronosporaceae</taxon>
        <taxon>Phytophthora</taxon>
    </lineage>
</organism>
<evidence type="ECO:0000256" key="1">
    <source>
        <dbReference type="SAM" id="MobiDB-lite"/>
    </source>
</evidence>
<comment type="caution">
    <text evidence="2">The sequence shown here is derived from an EMBL/GenBank/DDBJ whole genome shotgun (WGS) entry which is preliminary data.</text>
</comment>
<sequence>MERVIRTQREKSERSARQQRRHELTGTSQRTASATESVDIVLSYGGDLKKFSSWNNVIEVDLFSIEASDKGNHNDVCAKEDLLKYRTCSLNTQFTLPSQNVSVIFFFDQVLGDISRNGLLNDAIINMCMQEVCDLRHGCKLLNY</sequence>
<proteinExistence type="predicted"/>
<feature type="region of interest" description="Disordered" evidence="1">
    <location>
        <begin position="1"/>
        <end position="31"/>
    </location>
</feature>
<name>A0A8S9UVM5_PHYIN</name>
<evidence type="ECO:0000313" key="3">
    <source>
        <dbReference type="Proteomes" id="UP000704712"/>
    </source>
</evidence>
<feature type="non-terminal residue" evidence="2">
    <location>
        <position position="144"/>
    </location>
</feature>